<evidence type="ECO:0000256" key="2">
    <source>
        <dbReference type="SAM" id="MobiDB-lite"/>
    </source>
</evidence>
<feature type="compositionally biased region" description="Basic residues" evidence="2">
    <location>
        <begin position="1"/>
        <end position="11"/>
    </location>
</feature>
<evidence type="ECO:0000313" key="4">
    <source>
        <dbReference type="Proteomes" id="UP001552299"/>
    </source>
</evidence>
<evidence type="ECO:0000313" key="3">
    <source>
        <dbReference type="EMBL" id="KAL0912340.1"/>
    </source>
</evidence>
<dbReference type="PANTHER" id="PTHR10015">
    <property type="entry name" value="HEAT SHOCK TRANSCRIPTION FACTOR"/>
    <property type="match status" value="1"/>
</dbReference>
<protein>
    <submittedName>
        <fullName evidence="3">Uncharacterized protein</fullName>
    </submittedName>
</protein>
<gene>
    <name evidence="3" type="ORF">M5K25_018305</name>
</gene>
<organism evidence="3 4">
    <name type="scientific">Dendrobium thyrsiflorum</name>
    <name type="common">Pinecone-like raceme dendrobium</name>
    <name type="synonym">Orchid</name>
    <dbReference type="NCBI Taxonomy" id="117978"/>
    <lineage>
        <taxon>Eukaryota</taxon>
        <taxon>Viridiplantae</taxon>
        <taxon>Streptophyta</taxon>
        <taxon>Embryophyta</taxon>
        <taxon>Tracheophyta</taxon>
        <taxon>Spermatophyta</taxon>
        <taxon>Magnoliopsida</taxon>
        <taxon>Liliopsida</taxon>
        <taxon>Asparagales</taxon>
        <taxon>Orchidaceae</taxon>
        <taxon>Epidendroideae</taxon>
        <taxon>Malaxideae</taxon>
        <taxon>Dendrobiinae</taxon>
        <taxon>Dendrobium</taxon>
    </lineage>
</organism>
<keyword evidence="1" id="KW-0175">Coiled coil</keyword>
<feature type="region of interest" description="Disordered" evidence="2">
    <location>
        <begin position="1"/>
        <end position="21"/>
    </location>
</feature>
<dbReference type="Proteomes" id="UP001552299">
    <property type="component" value="Unassembled WGS sequence"/>
</dbReference>
<keyword evidence="4" id="KW-1185">Reference proteome</keyword>
<dbReference type="AlphaFoldDB" id="A0ABD0UHN1"/>
<proteinExistence type="predicted"/>
<sequence>MRRSHRTRRALAGRGSAGRGIVTGTGRRVQGAGVELEAQGAGTGCRVRVDAQGAKARHKGCSEIDCIGRSATGADLSRGGAKGSRRRKLKKRVEQFLRTKGFRKVDHDKWVFKNEGFVKGQKLLLKTITRKKSTYNNINPQQQIQGKLSSVKAVEVGQFGIEEEIERLKRDKNLLMQELVAVRQHQQSTDAEINDLRQRLQVMERNQQQMLSFLAMAVQSPSFLSQLVQQNINGRWRSEMNKKRRLPALEDGVVDGLESSNKQIIKYEPSLMETLDHYEEPELSSDPSKSSQSLCNGINDLCANVDHIFIGEESCKSGEGENNLDFSEYLEKLLASPILEDTGQTEPLYFDIPDFTFDFDFPVQDVEMETSQNTVSSDGVLQ</sequence>
<dbReference type="EMBL" id="JANQDX010000014">
    <property type="protein sequence ID" value="KAL0912340.1"/>
    <property type="molecule type" value="Genomic_DNA"/>
</dbReference>
<comment type="caution">
    <text evidence="3">The sequence shown here is derived from an EMBL/GenBank/DDBJ whole genome shotgun (WGS) entry which is preliminary data.</text>
</comment>
<dbReference type="PANTHER" id="PTHR10015:SF427">
    <property type="entry name" value="HEAT SHOCK FACTOR PROTEIN"/>
    <property type="match status" value="1"/>
</dbReference>
<name>A0ABD0UHN1_DENTH</name>
<reference evidence="3 4" key="1">
    <citation type="journal article" date="2024" name="Plant Biotechnol. J.">
        <title>Dendrobium thyrsiflorum genome and its molecular insights into genes involved in important horticultural traits.</title>
        <authorList>
            <person name="Chen B."/>
            <person name="Wang J.Y."/>
            <person name="Zheng P.J."/>
            <person name="Li K.L."/>
            <person name="Liang Y.M."/>
            <person name="Chen X.F."/>
            <person name="Zhang C."/>
            <person name="Zhao X."/>
            <person name="He X."/>
            <person name="Zhang G.Q."/>
            <person name="Liu Z.J."/>
            <person name="Xu Q."/>
        </authorList>
    </citation>
    <scope>NUCLEOTIDE SEQUENCE [LARGE SCALE GENOMIC DNA]</scope>
    <source>
        <strain evidence="3">GZMU011</strain>
    </source>
</reference>
<feature type="coiled-coil region" evidence="1">
    <location>
        <begin position="165"/>
        <end position="206"/>
    </location>
</feature>
<evidence type="ECO:0000256" key="1">
    <source>
        <dbReference type="SAM" id="Coils"/>
    </source>
</evidence>
<accession>A0ABD0UHN1</accession>